<dbReference type="GO" id="GO:0003868">
    <property type="term" value="F:4-hydroxyphenylpyruvate dioxygenase activity"/>
    <property type="evidence" value="ECO:0007669"/>
    <property type="project" value="UniProtKB-EC"/>
</dbReference>
<evidence type="ECO:0000256" key="19">
    <source>
        <dbReference type="ARBA" id="ARBA00023004"/>
    </source>
</evidence>
<dbReference type="InterPro" id="IPR029068">
    <property type="entry name" value="Glyas_Bleomycin-R_OHBP_Dase"/>
</dbReference>
<evidence type="ECO:0000256" key="8">
    <source>
        <dbReference type="ARBA" id="ARBA00011738"/>
    </source>
</evidence>
<dbReference type="InParanoid" id="K1QX22"/>
<dbReference type="HOGENOM" id="CLU_236425_0_0_1"/>
<evidence type="ECO:0000256" key="23">
    <source>
        <dbReference type="ARBA" id="ARBA00023306"/>
    </source>
</evidence>
<dbReference type="PANTHER" id="PTHR11959">
    <property type="entry name" value="4-HYDROXYPHENYLPYRUVATE DIOXYGENASE"/>
    <property type="match status" value="1"/>
</dbReference>
<dbReference type="InterPro" id="IPR005956">
    <property type="entry name" value="4OHPhenylPyrv_dOase"/>
</dbReference>
<dbReference type="InterPro" id="IPR037523">
    <property type="entry name" value="VOC_core"/>
</dbReference>
<dbReference type="CDD" id="cd17741">
    <property type="entry name" value="BRCT_nibrin"/>
    <property type="match status" value="1"/>
</dbReference>
<evidence type="ECO:0000256" key="3">
    <source>
        <dbReference type="ARBA" id="ARBA00004395"/>
    </source>
</evidence>
<dbReference type="InterPro" id="IPR013908">
    <property type="entry name" value="Nibrin_C"/>
</dbReference>
<keyword evidence="16" id="KW-0828">Tyrosine catabolism</keyword>
<organism evidence="28">
    <name type="scientific">Magallana gigas</name>
    <name type="common">Pacific oyster</name>
    <name type="synonym">Crassostrea gigas</name>
    <dbReference type="NCBI Taxonomy" id="29159"/>
    <lineage>
        <taxon>Eukaryota</taxon>
        <taxon>Metazoa</taxon>
        <taxon>Spiralia</taxon>
        <taxon>Lophotrochozoa</taxon>
        <taxon>Mollusca</taxon>
        <taxon>Bivalvia</taxon>
        <taxon>Autobranchia</taxon>
        <taxon>Pteriomorphia</taxon>
        <taxon>Ostreida</taxon>
        <taxon>Ostreoidea</taxon>
        <taxon>Ostreidae</taxon>
        <taxon>Magallana</taxon>
    </lineage>
</organism>
<dbReference type="SUPFAM" id="SSF52113">
    <property type="entry name" value="BRCT domain"/>
    <property type="match status" value="1"/>
</dbReference>
<dbReference type="InterPro" id="IPR008984">
    <property type="entry name" value="SMAD_FHA_dom_sf"/>
</dbReference>
<keyword evidence="21" id="KW-0472">Membrane</keyword>
<dbReference type="Gene3D" id="3.40.50.300">
    <property type="entry name" value="P-loop containing nucleotide triphosphate hydrolases"/>
    <property type="match status" value="1"/>
</dbReference>
<evidence type="ECO:0000256" key="5">
    <source>
        <dbReference type="ARBA" id="ARBA00004496"/>
    </source>
</evidence>
<evidence type="ECO:0000256" key="26">
    <source>
        <dbReference type="ARBA" id="ARBA00048047"/>
    </source>
</evidence>
<dbReference type="InterPro" id="IPR041735">
    <property type="entry name" value="4OHPhenylPyrv_dOase_C"/>
</dbReference>
<evidence type="ECO:0000256" key="1">
    <source>
        <dbReference type="ARBA" id="ARBA00001962"/>
    </source>
</evidence>
<dbReference type="InterPro" id="IPR043014">
    <property type="entry name" value="Nibrin_BRCT2_sf"/>
</dbReference>
<comment type="subunit">
    <text evidence="8">Homodimer.</text>
</comment>
<dbReference type="PROSITE" id="PS51199">
    <property type="entry name" value="SF4_HELICASE"/>
    <property type="match status" value="1"/>
</dbReference>
<sequence length="1871" mass="211580">MKRKSEQANTNVMIFMFMGDDTTPTKPDRTPVAVLTDLSKFGTWLNNVKLNNGEEKLLSDGDQIMFGSPKSSFLVVYEPFIISTSCLDNPSKKLVRTLLTSLGGHMANEWRSDCHLLVMNNLSVTIKVISALVSQKHIVTPAYLENVVKNMKEGAAMPDPDLFLPNISETQINPDQVSFKPDVKRATIFQGMKFIFLSAKQKMSLTVEMGGGLPILMDDPSSGDLEMLVEPGSVVMQSDPSDASQGFSQQNVDWITQVIKYIKKHKKHLIQDAELGFAVLHCSTEQHCNPDVPFMSQIPQPQIPSQSLTQTDILAHNTEPGARSPVIESRNDPSKIDETTIEPPRNDMTRTRSSKNQSKRSISTAPRLMSENETMKESNEQETLEPSASRNTALSDTMDGQCLGRQVKKEKITPDKRVPCRQSPRRSPSPVSMRVSPKRPTETNHDFQSPGPSKSSRKSDGQRAPASKVKVELQDDSDEFSAVYKTEKDKKIVKNLENEEWSSKHKNTAKKESRLSLKKPSPDKPSPSKVSSSAKGREKRKIIVEDSDEEELPSSKRSRNQPQIQEDEEEDFFEVRPSQSRGSSSKTTNMETNLFDVEGSKENKESKSRSSPRKKSRNLSVEAGSDEDLFNVGLPVDSPEKSPKKSTKNSRTSPEKSKSPEKAVSNRQRGTSNSENGHTIVKEEIQEQYEAGENVQNLPVAPDSDGFLCARVQPGTGAIKSEYVDEKDLPSGCILTKFVDLVTRPVRPAPTVSGETTPQGYIKWKGKLVKNFKKFKKNQNLGSNGLPRIIGGSDLQPHVPSQRKEVEDWFKEALEAESQQSEAERRAQELFDYEPNKTVHIHVYAEMGIWSSAKKLDKAVLVHQLRFANSYIQRPKQLISSQQCLTYSRLTAVLQLRSTKNICRFYCTADNQYGAKGAVQINSDEDQEEKEGNMDTSEMETQSESSRSSFVCTTCHHYGEWSSLRRKVLSDAKCTDLKTSECFQDKEESERVGNYCDHGMDFTENKEPITSMYEEEFTAMTHLYHCQGLKPETFARHGVMYTTDDNNLPTLHLPYVNPDQRTVGMRTMFLQHAVKPPEQDSVVGREEGEEGHMFDVVKSFQPRIGFQQLFGWHGYQANVKKYDKVVITSSEFDAMAITQETDMLGLSVPKGTELPLECLHSLEHVKHIIIWLGANDATRATSKLFAKKLAGKNRCSIVRPEIVKVSGPLDALQKKKKLKEILKESVPVDLDNIVGFDRLTSEVYAEFANVEQVTGVKWRRFAQMNNLLRGLRPGELTLFTGTTGCGKTTFLGEYSLDLCMQGVNTLWGSFEINNIRMAKMLLKQFAVKSFEDSLEDFTPWANRFKELPLYFMTFHGQEDFEIVKETLIRAVYTNDVQHIILDNLQFMIGTGYDSNFNKFDIQDHIIGELRKFATNFNCHVTLVIHPRKVVKNRFDGTTGTMMLKFDKESLTFSGVKSSKKKSKEKVAERTEEDVIEEKKLNYKVVVDMDGTTYTNKGPKPESGRFVCFDHLTFWVGNAKQAASYYCTRVGFEPFAYKGLETGSRQVVSHAVKQNKMIFNFQSALEPDNPKEIGEHLVKHGDGVKDIAFEVEDLQAIFKRAVAKGAIVVKEPWEESDDSGTVKMAMIKTYGDTTHTLIDRSGYKGLFLPGYRASTFKDPLVELLPKPNLQFIDHIVGNQPDNEMTSIADWYEKNLMFHRFWSVDDSQIHTEYSALRSIVVTNFEETIKMPINEPAPGKRKSQIQEYVDYYGGAGVQHIAMNTNDIIQTVSLLRERGLQFLEIPSTYYKNLRERLKKSKVKVTEDLDKIQKLHILIDYDDDGYLLQIFTKIMQDRPTLFLEVIQRHNHQGFGAGNFKSLFEAIELDQAERGNL</sequence>
<dbReference type="FunFam" id="3.10.180.10:FF:000022">
    <property type="entry name" value="4-hydroxyphenylpyruvate dioxygenase"/>
    <property type="match status" value="1"/>
</dbReference>
<feature type="compositionally biased region" description="Polar residues" evidence="27">
    <location>
        <begin position="934"/>
        <end position="945"/>
    </location>
</feature>
<protein>
    <recommendedName>
        <fullName evidence="10">4-hydroxyphenylpyruvate dioxygenase</fullName>
        <ecNumber evidence="9">1.13.11.27</ecNumber>
    </recommendedName>
    <alternativeName>
        <fullName evidence="24">4-hydroxyphenylpyruvic acid oxidase</fullName>
    </alternativeName>
</protein>
<evidence type="ECO:0000256" key="24">
    <source>
        <dbReference type="ARBA" id="ARBA00029786"/>
    </source>
</evidence>
<dbReference type="CDD" id="cd07250">
    <property type="entry name" value="HPPD_C_like"/>
    <property type="match status" value="1"/>
</dbReference>
<comment type="subcellular location">
    <subcellularLocation>
        <location evidence="2">Chromosome</location>
    </subcellularLocation>
    <subcellularLocation>
        <location evidence="5">Cytoplasm</location>
    </subcellularLocation>
    <subcellularLocation>
        <location evidence="4">Endoplasmic reticulum membrane</location>
        <topology evidence="4">Peripheral membrane protein</topology>
    </subcellularLocation>
    <subcellularLocation>
        <location evidence="3">Golgi apparatus membrane</location>
        <topology evidence="3">Peripheral membrane protein</topology>
    </subcellularLocation>
</comment>
<dbReference type="Pfam" id="PF08599">
    <property type="entry name" value="Nbs1_C"/>
    <property type="match status" value="1"/>
</dbReference>
<dbReference type="InterPro" id="IPR001357">
    <property type="entry name" value="BRCT_dom"/>
</dbReference>
<dbReference type="SUPFAM" id="SSF52540">
    <property type="entry name" value="P-loop containing nucleoside triphosphate hydrolases"/>
    <property type="match status" value="1"/>
</dbReference>
<evidence type="ECO:0000256" key="10">
    <source>
        <dbReference type="ARBA" id="ARBA00018452"/>
    </source>
</evidence>
<evidence type="ECO:0000256" key="22">
    <source>
        <dbReference type="ARBA" id="ARBA00023232"/>
    </source>
</evidence>
<dbReference type="GO" id="GO:0046872">
    <property type="term" value="F:metal ion binding"/>
    <property type="evidence" value="ECO:0007669"/>
    <property type="project" value="UniProtKB-KW"/>
</dbReference>
<dbReference type="FunFam" id="3.40.50.10980:FF:000001">
    <property type="entry name" value="Nibrin"/>
    <property type="match status" value="1"/>
</dbReference>
<comment type="similarity">
    <text evidence="7">Belongs to the 4HPPD family.</text>
</comment>
<dbReference type="InterPro" id="IPR032429">
    <property type="entry name" value="Nibrin_BRCT2"/>
</dbReference>
<feature type="compositionally biased region" description="Low complexity" evidence="27">
    <location>
        <begin position="420"/>
        <end position="435"/>
    </location>
</feature>
<feature type="compositionally biased region" description="Polar residues" evidence="27">
    <location>
        <begin position="384"/>
        <end position="395"/>
    </location>
</feature>
<dbReference type="Pfam" id="PF00903">
    <property type="entry name" value="Glyoxalase"/>
    <property type="match status" value="1"/>
</dbReference>
<dbReference type="GO" id="GO:0000139">
    <property type="term" value="C:Golgi membrane"/>
    <property type="evidence" value="ECO:0007669"/>
    <property type="project" value="UniProtKB-SubCell"/>
</dbReference>
<feature type="compositionally biased region" description="Basic and acidic residues" evidence="27">
    <location>
        <begin position="407"/>
        <end position="418"/>
    </location>
</feature>
<dbReference type="Gene3D" id="3.40.1360.10">
    <property type="match status" value="1"/>
</dbReference>
<keyword evidence="20" id="KW-0333">Golgi apparatus</keyword>
<evidence type="ECO:0000256" key="16">
    <source>
        <dbReference type="ARBA" id="ARBA00022878"/>
    </source>
</evidence>
<evidence type="ECO:0000256" key="2">
    <source>
        <dbReference type="ARBA" id="ARBA00004286"/>
    </source>
</evidence>
<dbReference type="InterPro" id="IPR034154">
    <property type="entry name" value="TOPRIM_DnaG/twinkle"/>
</dbReference>
<feature type="compositionally biased region" description="Polar residues" evidence="27">
    <location>
        <begin position="354"/>
        <end position="364"/>
    </location>
</feature>
<reference evidence="28" key="1">
    <citation type="journal article" date="2012" name="Nature">
        <title>The oyster genome reveals stress adaptation and complexity of shell formation.</title>
        <authorList>
            <person name="Zhang G."/>
            <person name="Fang X."/>
            <person name="Guo X."/>
            <person name="Li L."/>
            <person name="Luo R."/>
            <person name="Xu F."/>
            <person name="Yang P."/>
            <person name="Zhang L."/>
            <person name="Wang X."/>
            <person name="Qi H."/>
            <person name="Xiong Z."/>
            <person name="Que H."/>
            <person name="Xie Y."/>
            <person name="Holland P.W."/>
            <person name="Paps J."/>
            <person name="Zhu Y."/>
            <person name="Wu F."/>
            <person name="Chen Y."/>
            <person name="Wang J."/>
            <person name="Peng C."/>
            <person name="Meng J."/>
            <person name="Yang L."/>
            <person name="Liu J."/>
            <person name="Wen B."/>
            <person name="Zhang N."/>
            <person name="Huang Z."/>
            <person name="Zhu Q."/>
            <person name="Feng Y."/>
            <person name="Mount A."/>
            <person name="Hedgecock D."/>
            <person name="Xu Z."/>
            <person name="Liu Y."/>
            <person name="Domazet-Loso T."/>
            <person name="Du Y."/>
            <person name="Sun X."/>
            <person name="Zhang S."/>
            <person name="Liu B."/>
            <person name="Cheng P."/>
            <person name="Jiang X."/>
            <person name="Li J."/>
            <person name="Fan D."/>
            <person name="Wang W."/>
            <person name="Fu W."/>
            <person name="Wang T."/>
            <person name="Wang B."/>
            <person name="Zhang J."/>
            <person name="Peng Z."/>
            <person name="Li Y."/>
            <person name="Li N."/>
            <person name="Wang J."/>
            <person name="Chen M."/>
            <person name="He Y."/>
            <person name="Tan F."/>
            <person name="Song X."/>
            <person name="Zheng Q."/>
            <person name="Huang R."/>
            <person name="Yang H."/>
            <person name="Du X."/>
            <person name="Chen L."/>
            <person name="Yang M."/>
            <person name="Gaffney P.M."/>
            <person name="Wang S."/>
            <person name="Luo L."/>
            <person name="She Z."/>
            <person name="Ming Y."/>
            <person name="Huang W."/>
            <person name="Zhang S."/>
            <person name="Huang B."/>
            <person name="Zhang Y."/>
            <person name="Qu T."/>
            <person name="Ni P."/>
            <person name="Miao G."/>
            <person name="Wang J."/>
            <person name="Wang Q."/>
            <person name="Steinberg C.E."/>
            <person name="Wang H."/>
            <person name="Li N."/>
            <person name="Qian L."/>
            <person name="Zhang G."/>
            <person name="Li Y."/>
            <person name="Yang H."/>
            <person name="Liu X."/>
            <person name="Wang J."/>
            <person name="Yin Y."/>
            <person name="Wang J."/>
        </authorList>
    </citation>
    <scope>NUCLEOTIDE SEQUENCE [LARGE SCALE GENOMIC DNA]</scope>
    <source>
        <strain evidence="28">05x7-T-G4-1.051#20</strain>
    </source>
</reference>
<accession>K1QX22</accession>
<dbReference type="Pfam" id="PF16508">
    <property type="entry name" value="NIBRIN_BRCT_II"/>
    <property type="match status" value="1"/>
</dbReference>
<evidence type="ECO:0000256" key="18">
    <source>
        <dbReference type="ARBA" id="ARBA00023002"/>
    </source>
</evidence>
<dbReference type="Gene3D" id="3.10.180.10">
    <property type="entry name" value="2,3-Dihydroxybiphenyl 1,2-Dioxygenase, domain 1"/>
    <property type="match status" value="2"/>
</dbReference>
<keyword evidence="28" id="KW-0670">Pyruvate</keyword>
<dbReference type="SUPFAM" id="SSF49879">
    <property type="entry name" value="SMAD/FHA domain"/>
    <property type="match status" value="1"/>
</dbReference>
<dbReference type="Gene3D" id="3.40.50.10980">
    <property type="entry name" value="Nibrin, BRCT2 domain"/>
    <property type="match status" value="1"/>
</dbReference>
<dbReference type="GO" id="GO:0005789">
    <property type="term" value="C:endoplasmic reticulum membrane"/>
    <property type="evidence" value="ECO:0007669"/>
    <property type="project" value="UniProtKB-SubCell"/>
</dbReference>
<keyword evidence="22" id="KW-0585">Phenylalanine catabolism</keyword>
<comment type="cofactor">
    <cofactor evidence="1">
        <name>Fe cation</name>
        <dbReference type="ChEBI" id="CHEBI:24875"/>
    </cofactor>
</comment>
<dbReference type="Gene3D" id="3.40.50.10190">
    <property type="entry name" value="BRCT domain"/>
    <property type="match status" value="1"/>
</dbReference>
<evidence type="ECO:0000256" key="17">
    <source>
        <dbReference type="ARBA" id="ARBA00022964"/>
    </source>
</evidence>
<dbReference type="InterPro" id="IPR007694">
    <property type="entry name" value="DNA_helicase_DnaB-like_C"/>
</dbReference>
<evidence type="ECO:0000313" key="28">
    <source>
        <dbReference type="EMBL" id="EKC33515.1"/>
    </source>
</evidence>
<dbReference type="GO" id="GO:0005694">
    <property type="term" value="C:chromosome"/>
    <property type="evidence" value="ECO:0007669"/>
    <property type="project" value="UniProtKB-SubCell"/>
</dbReference>
<evidence type="ECO:0000256" key="20">
    <source>
        <dbReference type="ARBA" id="ARBA00023034"/>
    </source>
</evidence>
<keyword evidence="14" id="KW-0677">Repeat</keyword>
<dbReference type="InterPro" id="IPR036420">
    <property type="entry name" value="BRCT_dom_sf"/>
</dbReference>
<dbReference type="EMBL" id="JH816252">
    <property type="protein sequence ID" value="EKC33515.1"/>
    <property type="molecule type" value="Genomic_DNA"/>
</dbReference>
<dbReference type="GO" id="GO:0042803">
    <property type="term" value="F:protein homodimerization activity"/>
    <property type="evidence" value="ECO:0007669"/>
    <property type="project" value="UniProtKB-ARBA"/>
</dbReference>
<keyword evidence="12" id="KW-0963">Cytoplasm</keyword>
<comment type="function">
    <text evidence="25">Catalyzes the conversion of 4-hydroxyphenylpyruvic acid to homogentisic acid, one of the steps in tyrosine catabolism.</text>
</comment>
<feature type="compositionally biased region" description="Polar residues" evidence="27">
    <location>
        <begin position="665"/>
        <end position="677"/>
    </location>
</feature>
<keyword evidence="11" id="KW-0158">Chromosome</keyword>
<dbReference type="SMART" id="SM01348">
    <property type="entry name" value="Nbs1_C"/>
    <property type="match status" value="1"/>
</dbReference>
<dbReference type="EC" id="1.13.11.27" evidence="9"/>
<evidence type="ECO:0000256" key="14">
    <source>
        <dbReference type="ARBA" id="ARBA00022737"/>
    </source>
</evidence>
<dbReference type="SUPFAM" id="SSF54593">
    <property type="entry name" value="Glyoxalase/Bleomycin resistance protein/Dihydroxybiphenyl dioxygenase"/>
    <property type="match status" value="1"/>
</dbReference>
<evidence type="ECO:0000256" key="11">
    <source>
        <dbReference type="ARBA" id="ARBA00022454"/>
    </source>
</evidence>
<feature type="compositionally biased region" description="Basic and acidic residues" evidence="27">
    <location>
        <begin position="485"/>
        <end position="515"/>
    </location>
</feature>
<dbReference type="Gene3D" id="2.60.200.20">
    <property type="match status" value="1"/>
</dbReference>
<evidence type="ECO:0000256" key="12">
    <source>
        <dbReference type="ARBA" id="ARBA00022490"/>
    </source>
</evidence>
<dbReference type="NCBIfam" id="TIGR01263">
    <property type="entry name" value="4HPPD"/>
    <property type="match status" value="1"/>
</dbReference>
<dbReference type="GO" id="GO:0003678">
    <property type="term" value="F:DNA helicase activity"/>
    <property type="evidence" value="ECO:0007669"/>
    <property type="project" value="InterPro"/>
</dbReference>
<dbReference type="Pfam" id="PF00498">
    <property type="entry name" value="FHA"/>
    <property type="match status" value="1"/>
</dbReference>
<evidence type="ECO:0000256" key="27">
    <source>
        <dbReference type="SAM" id="MobiDB-lite"/>
    </source>
</evidence>
<gene>
    <name evidence="28" type="ORF">CGI_10022007</name>
</gene>
<dbReference type="CDD" id="cd08342">
    <property type="entry name" value="HPPD_N_like"/>
    <property type="match status" value="1"/>
</dbReference>
<keyword evidence="15" id="KW-0256">Endoplasmic reticulum</keyword>
<evidence type="ECO:0000256" key="4">
    <source>
        <dbReference type="ARBA" id="ARBA00004406"/>
    </source>
</evidence>
<dbReference type="CDD" id="cd01029">
    <property type="entry name" value="TOPRIM_primases"/>
    <property type="match status" value="1"/>
</dbReference>
<dbReference type="GO" id="GO:0006559">
    <property type="term" value="P:L-phenylalanine catabolic process"/>
    <property type="evidence" value="ECO:0007669"/>
    <property type="project" value="UniProtKB-KW"/>
</dbReference>
<dbReference type="Pfam" id="PF00533">
    <property type="entry name" value="BRCT"/>
    <property type="match status" value="1"/>
</dbReference>
<feature type="region of interest" description="Disordered" evidence="27">
    <location>
        <begin position="317"/>
        <end position="680"/>
    </location>
</feature>
<dbReference type="FunFam" id="3.10.180.10:FF:000020">
    <property type="entry name" value="4-hydroxyphenylpyruvate dioxygenase"/>
    <property type="match status" value="1"/>
</dbReference>
<proteinExistence type="inferred from homology"/>
<dbReference type="InterPro" id="IPR004360">
    <property type="entry name" value="Glyas_Fos-R_dOase_dom"/>
</dbReference>
<dbReference type="Pfam" id="PF13481">
    <property type="entry name" value="AAA_25"/>
    <property type="match status" value="1"/>
</dbReference>
<dbReference type="GO" id="GO:0006572">
    <property type="term" value="P:L-tyrosine catabolic process"/>
    <property type="evidence" value="ECO:0007669"/>
    <property type="project" value="UniProtKB-KW"/>
</dbReference>
<dbReference type="GO" id="GO:0005524">
    <property type="term" value="F:ATP binding"/>
    <property type="evidence" value="ECO:0007669"/>
    <property type="project" value="InterPro"/>
</dbReference>
<feature type="compositionally biased region" description="Polar residues" evidence="27">
    <location>
        <begin position="577"/>
        <end position="592"/>
    </location>
</feature>
<comment type="pathway">
    <text evidence="6">Amino-acid degradation; L-phenylalanine degradation; acetoacetate and fumarate from L-phenylalanine: step 3/6.</text>
</comment>
<feature type="compositionally biased region" description="Basic and acidic residues" evidence="27">
    <location>
        <begin position="598"/>
        <end position="608"/>
    </location>
</feature>
<keyword evidence="13" id="KW-0479">Metal-binding</keyword>
<dbReference type="GO" id="GO:0006260">
    <property type="term" value="P:DNA replication"/>
    <property type="evidence" value="ECO:0007669"/>
    <property type="project" value="InterPro"/>
</dbReference>
<evidence type="ECO:0000256" key="7">
    <source>
        <dbReference type="ARBA" id="ARBA00005877"/>
    </source>
</evidence>
<evidence type="ECO:0000256" key="13">
    <source>
        <dbReference type="ARBA" id="ARBA00022723"/>
    </source>
</evidence>
<keyword evidence="18" id="KW-0560">Oxidoreductase</keyword>
<dbReference type="PROSITE" id="PS51819">
    <property type="entry name" value="VOC"/>
    <property type="match status" value="2"/>
</dbReference>
<keyword evidence="23" id="KW-0131">Cell cycle</keyword>
<comment type="catalytic activity">
    <reaction evidence="26">
        <text>3-(4-hydroxyphenyl)pyruvate + O2 = homogentisate + CO2</text>
        <dbReference type="Rhea" id="RHEA:16189"/>
        <dbReference type="ChEBI" id="CHEBI:15379"/>
        <dbReference type="ChEBI" id="CHEBI:16169"/>
        <dbReference type="ChEBI" id="CHEBI:16526"/>
        <dbReference type="ChEBI" id="CHEBI:36242"/>
        <dbReference type="EC" id="1.13.11.27"/>
    </reaction>
    <physiologicalReaction direction="left-to-right" evidence="26">
        <dbReference type="Rhea" id="RHEA:16190"/>
    </physiologicalReaction>
</comment>
<dbReference type="InterPro" id="IPR027417">
    <property type="entry name" value="P-loop_NTPase"/>
</dbReference>
<dbReference type="Pfam" id="PF13669">
    <property type="entry name" value="Glyoxalase_4"/>
    <property type="match status" value="1"/>
</dbReference>
<dbReference type="InterPro" id="IPR041736">
    <property type="entry name" value="4OHPhenylPyrv_dOase_N"/>
</dbReference>
<dbReference type="InterPro" id="IPR000253">
    <property type="entry name" value="FHA_dom"/>
</dbReference>
<dbReference type="PANTHER" id="PTHR11959:SF1">
    <property type="entry name" value="4-HYDROXYPHENYLPYRUVATE DIOXYGENASE"/>
    <property type="match status" value="1"/>
</dbReference>
<keyword evidence="17 28" id="KW-0223">Dioxygenase</keyword>
<evidence type="ECO:0000256" key="6">
    <source>
        <dbReference type="ARBA" id="ARBA00005162"/>
    </source>
</evidence>
<evidence type="ECO:0000256" key="21">
    <source>
        <dbReference type="ARBA" id="ARBA00023136"/>
    </source>
</evidence>
<name>K1QX22_MAGGI</name>
<evidence type="ECO:0000256" key="15">
    <source>
        <dbReference type="ARBA" id="ARBA00022824"/>
    </source>
</evidence>
<feature type="region of interest" description="Disordered" evidence="27">
    <location>
        <begin position="922"/>
        <end position="945"/>
    </location>
</feature>
<evidence type="ECO:0000256" key="25">
    <source>
        <dbReference type="ARBA" id="ARBA00033727"/>
    </source>
</evidence>
<feature type="compositionally biased region" description="Basic and acidic residues" evidence="27">
    <location>
        <begin position="329"/>
        <end position="350"/>
    </location>
</feature>
<evidence type="ECO:0000256" key="9">
    <source>
        <dbReference type="ARBA" id="ARBA00013222"/>
    </source>
</evidence>
<keyword evidence="19" id="KW-0408">Iron</keyword>